<dbReference type="InterPro" id="IPR013685">
    <property type="entry name" value="POTRA_FtsQ_type"/>
</dbReference>
<keyword evidence="2" id="KW-1003">Cell membrane</keyword>
<dbReference type="GO" id="GO:0005886">
    <property type="term" value="C:plasma membrane"/>
    <property type="evidence" value="ECO:0007669"/>
    <property type="project" value="TreeGrafter"/>
</dbReference>
<dbReference type="AlphaFoldDB" id="A0A9D1HN11"/>
<evidence type="ECO:0000256" key="9">
    <source>
        <dbReference type="SAM" id="Phobius"/>
    </source>
</evidence>
<dbReference type="PANTHER" id="PTHR37820:SF1">
    <property type="entry name" value="CELL DIVISION PROTEIN FTSQ"/>
    <property type="match status" value="1"/>
</dbReference>
<dbReference type="EMBL" id="DVMJ01000053">
    <property type="protein sequence ID" value="HIU13670.1"/>
    <property type="molecule type" value="Genomic_DNA"/>
</dbReference>
<evidence type="ECO:0000259" key="10">
    <source>
        <dbReference type="PROSITE" id="PS51779"/>
    </source>
</evidence>
<feature type="domain" description="POTRA" evidence="10">
    <location>
        <begin position="73"/>
        <end position="141"/>
    </location>
</feature>
<evidence type="ECO:0000256" key="1">
    <source>
        <dbReference type="ARBA" id="ARBA00004370"/>
    </source>
</evidence>
<organism evidence="11 12">
    <name type="scientific">Candidatus Fimiplasma intestinipullorum</name>
    <dbReference type="NCBI Taxonomy" id="2840825"/>
    <lineage>
        <taxon>Bacteria</taxon>
        <taxon>Bacillati</taxon>
        <taxon>Bacillota</taxon>
        <taxon>Clostridia</taxon>
        <taxon>Eubacteriales</taxon>
        <taxon>Candidatus Fimiplasma</taxon>
    </lineage>
</organism>
<reference evidence="11" key="2">
    <citation type="journal article" date="2021" name="PeerJ">
        <title>Extensive microbial diversity within the chicken gut microbiome revealed by metagenomics and culture.</title>
        <authorList>
            <person name="Gilroy R."/>
            <person name="Ravi A."/>
            <person name="Getino M."/>
            <person name="Pursley I."/>
            <person name="Horton D.L."/>
            <person name="Alikhan N.F."/>
            <person name="Baker D."/>
            <person name="Gharbi K."/>
            <person name="Hall N."/>
            <person name="Watson M."/>
            <person name="Adriaenssens E.M."/>
            <person name="Foster-Nyarko E."/>
            <person name="Jarju S."/>
            <person name="Secka A."/>
            <person name="Antonio M."/>
            <person name="Oren A."/>
            <person name="Chaudhuri R.R."/>
            <person name="La Ragione R."/>
            <person name="Hildebrand F."/>
            <person name="Pallen M.J."/>
        </authorList>
    </citation>
    <scope>NUCLEOTIDE SEQUENCE</scope>
    <source>
        <strain evidence="11">CHK195-11698</strain>
    </source>
</reference>
<evidence type="ECO:0000256" key="5">
    <source>
        <dbReference type="ARBA" id="ARBA00022989"/>
    </source>
</evidence>
<evidence type="ECO:0000256" key="2">
    <source>
        <dbReference type="ARBA" id="ARBA00022475"/>
    </source>
</evidence>
<feature type="region of interest" description="Disordered" evidence="8">
    <location>
        <begin position="1"/>
        <end position="24"/>
    </location>
</feature>
<dbReference type="PROSITE" id="PS51779">
    <property type="entry name" value="POTRA"/>
    <property type="match status" value="1"/>
</dbReference>
<gene>
    <name evidence="11" type="ORF">IAD15_06330</name>
</gene>
<evidence type="ECO:0000256" key="8">
    <source>
        <dbReference type="SAM" id="MobiDB-lite"/>
    </source>
</evidence>
<evidence type="ECO:0000256" key="6">
    <source>
        <dbReference type="ARBA" id="ARBA00023136"/>
    </source>
</evidence>
<feature type="compositionally biased region" description="Basic residues" evidence="8">
    <location>
        <begin position="1"/>
        <end position="19"/>
    </location>
</feature>
<dbReference type="InterPro" id="IPR050487">
    <property type="entry name" value="FtsQ_DivIB"/>
</dbReference>
<comment type="subcellular location">
    <subcellularLocation>
        <location evidence="1">Membrane</location>
    </subcellularLocation>
</comment>
<dbReference type="Gene3D" id="3.40.50.10960">
    <property type="match status" value="1"/>
</dbReference>
<evidence type="ECO:0000256" key="7">
    <source>
        <dbReference type="ARBA" id="ARBA00023306"/>
    </source>
</evidence>
<keyword evidence="6 9" id="KW-0472">Membrane</keyword>
<keyword evidence="3" id="KW-0132">Cell division</keyword>
<dbReference type="PANTHER" id="PTHR37820">
    <property type="entry name" value="CELL DIVISION PROTEIN DIVIB"/>
    <property type="match status" value="1"/>
</dbReference>
<evidence type="ECO:0000313" key="11">
    <source>
        <dbReference type="EMBL" id="HIU13670.1"/>
    </source>
</evidence>
<dbReference type="Gene3D" id="3.10.20.310">
    <property type="entry name" value="membrane protein fhac"/>
    <property type="match status" value="1"/>
</dbReference>
<keyword evidence="4 9" id="KW-0812">Transmembrane</keyword>
<name>A0A9D1HN11_9FIRM</name>
<sequence length="273" mass="31295">MTRRLKRPHLLKKKKKTASRPKTTEVHYNEHDYNQTGILYRKSKKRRLKKRFKRLMVLLVILLVIGFFASPLSRVNQLSVSGNHYLTNEAILQAAGVSPADVTLLVNTDQLEEKLKSSSFILDCQVSKGLFNGVTISVTERPVIAYEQTENGLVIVDDVGNYMTVDGSYLQEVIDQPRLLSFEHDERFSQFCKNFSQLDSSVRSMMSDITYAPEDPYDMERIQINMNDGKVFYARIDEMLSGLKYYNQIMTSESDGCIYDINGNKVYVGVCQE</sequence>
<dbReference type="Pfam" id="PF08478">
    <property type="entry name" value="POTRA_1"/>
    <property type="match status" value="1"/>
</dbReference>
<dbReference type="Proteomes" id="UP000824175">
    <property type="component" value="Unassembled WGS sequence"/>
</dbReference>
<accession>A0A9D1HN11</accession>
<protein>
    <submittedName>
        <fullName evidence="11">FtsQ-type POTRA domain-containing protein</fullName>
    </submittedName>
</protein>
<dbReference type="InterPro" id="IPR034746">
    <property type="entry name" value="POTRA"/>
</dbReference>
<reference evidence="11" key="1">
    <citation type="submission" date="2020-10" db="EMBL/GenBank/DDBJ databases">
        <authorList>
            <person name="Gilroy R."/>
        </authorList>
    </citation>
    <scope>NUCLEOTIDE SEQUENCE</scope>
    <source>
        <strain evidence="11">CHK195-11698</strain>
    </source>
</reference>
<dbReference type="GO" id="GO:0051301">
    <property type="term" value="P:cell division"/>
    <property type="evidence" value="ECO:0007669"/>
    <property type="project" value="UniProtKB-KW"/>
</dbReference>
<evidence type="ECO:0000313" key="12">
    <source>
        <dbReference type="Proteomes" id="UP000824175"/>
    </source>
</evidence>
<comment type="caution">
    <text evidence="11">The sequence shown here is derived from an EMBL/GenBank/DDBJ whole genome shotgun (WGS) entry which is preliminary data.</text>
</comment>
<keyword evidence="5 9" id="KW-1133">Transmembrane helix</keyword>
<evidence type="ECO:0000256" key="4">
    <source>
        <dbReference type="ARBA" id="ARBA00022692"/>
    </source>
</evidence>
<keyword evidence="7" id="KW-0131">Cell cycle</keyword>
<evidence type="ECO:0000256" key="3">
    <source>
        <dbReference type="ARBA" id="ARBA00022618"/>
    </source>
</evidence>
<feature type="transmembrane region" description="Helical" evidence="9">
    <location>
        <begin position="55"/>
        <end position="73"/>
    </location>
</feature>
<proteinExistence type="predicted"/>